<reference evidence="1" key="1">
    <citation type="journal article" date="2015" name="Nature">
        <title>Complex archaea that bridge the gap between prokaryotes and eukaryotes.</title>
        <authorList>
            <person name="Spang A."/>
            <person name="Saw J.H."/>
            <person name="Jorgensen S.L."/>
            <person name="Zaremba-Niedzwiedzka K."/>
            <person name="Martijn J."/>
            <person name="Lind A.E."/>
            <person name="van Eijk R."/>
            <person name="Schleper C."/>
            <person name="Guy L."/>
            <person name="Ettema T.J."/>
        </authorList>
    </citation>
    <scope>NUCLEOTIDE SEQUENCE</scope>
</reference>
<organism evidence="1">
    <name type="scientific">marine sediment metagenome</name>
    <dbReference type="NCBI Taxonomy" id="412755"/>
    <lineage>
        <taxon>unclassified sequences</taxon>
        <taxon>metagenomes</taxon>
        <taxon>ecological metagenomes</taxon>
    </lineage>
</organism>
<comment type="caution">
    <text evidence="1">The sequence shown here is derived from an EMBL/GenBank/DDBJ whole genome shotgun (WGS) entry which is preliminary data.</text>
</comment>
<sequence>MIINKKTIMDIIEPILFNEEELSDLKNLINDVGTNKIEPKQLRKAIIDNRVRIMERLIDTFFFQIKREVDQQEINNFTGINHQIQSEVEEKDRLLEQIAERIQTIYTRVLDK</sequence>
<evidence type="ECO:0000313" key="1">
    <source>
        <dbReference type="EMBL" id="KKM60316.1"/>
    </source>
</evidence>
<dbReference type="EMBL" id="LAZR01011700">
    <property type="protein sequence ID" value="KKM60316.1"/>
    <property type="molecule type" value="Genomic_DNA"/>
</dbReference>
<protein>
    <submittedName>
        <fullName evidence="1">Uncharacterized protein</fullName>
    </submittedName>
</protein>
<name>A0A0F9JDF1_9ZZZZ</name>
<proteinExistence type="predicted"/>
<dbReference type="AlphaFoldDB" id="A0A0F9JDF1"/>
<accession>A0A0F9JDF1</accession>
<gene>
    <name evidence="1" type="ORF">LCGC14_1543070</name>
</gene>